<dbReference type="Proteomes" id="UP001501237">
    <property type="component" value="Unassembled WGS sequence"/>
</dbReference>
<name>A0ABP6QMK0_9ACTN</name>
<dbReference type="InterPro" id="IPR001647">
    <property type="entry name" value="HTH_TetR"/>
</dbReference>
<keyword evidence="1 2" id="KW-0238">DNA-binding</keyword>
<accession>A0ABP6QMK0</accession>
<dbReference type="Pfam" id="PF00440">
    <property type="entry name" value="TetR_N"/>
    <property type="match status" value="1"/>
</dbReference>
<dbReference type="SUPFAM" id="SSF48498">
    <property type="entry name" value="Tetracyclin repressor-like, C-terminal domain"/>
    <property type="match status" value="1"/>
</dbReference>
<feature type="domain" description="HTH tetR-type" evidence="3">
    <location>
        <begin position="22"/>
        <end position="82"/>
    </location>
</feature>
<reference evidence="5" key="1">
    <citation type="journal article" date="2019" name="Int. J. Syst. Evol. Microbiol.">
        <title>The Global Catalogue of Microorganisms (GCM) 10K type strain sequencing project: providing services to taxonomists for standard genome sequencing and annotation.</title>
        <authorList>
            <consortium name="The Broad Institute Genomics Platform"/>
            <consortium name="The Broad Institute Genome Sequencing Center for Infectious Disease"/>
            <person name="Wu L."/>
            <person name="Ma J."/>
        </authorList>
    </citation>
    <scope>NUCLEOTIDE SEQUENCE [LARGE SCALE GENOMIC DNA]</scope>
    <source>
        <strain evidence="5">JCM 9377</strain>
    </source>
</reference>
<comment type="caution">
    <text evidence="4">The sequence shown here is derived from an EMBL/GenBank/DDBJ whole genome shotgun (WGS) entry which is preliminary data.</text>
</comment>
<sequence length="195" mass="22055">MRAILGRMPRNQTGYLPEPMPDTRRTLILDAARRCFIRNGYHGTSIRDVTTEAKVPFTGVNRYFPTMEDVISAFADDAAEEVARVFAAAFGRMPEPADAFPHVEQGFPLLAVRVWSAALRATVLDEQVNETYAEFTTALLWYVELYQRTGLITREVPSISIVRTLVALIHGFMVQRTLFGDVDTRAFRDGLRQLQ</sequence>
<gene>
    <name evidence="4" type="ORF">GCM10010468_75480</name>
</gene>
<organism evidence="4 5">
    <name type="scientific">Actinocorallia longicatena</name>
    <dbReference type="NCBI Taxonomy" id="111803"/>
    <lineage>
        <taxon>Bacteria</taxon>
        <taxon>Bacillati</taxon>
        <taxon>Actinomycetota</taxon>
        <taxon>Actinomycetes</taxon>
        <taxon>Streptosporangiales</taxon>
        <taxon>Thermomonosporaceae</taxon>
        <taxon>Actinocorallia</taxon>
    </lineage>
</organism>
<dbReference type="InterPro" id="IPR050109">
    <property type="entry name" value="HTH-type_TetR-like_transc_reg"/>
</dbReference>
<keyword evidence="5" id="KW-1185">Reference proteome</keyword>
<dbReference type="InterPro" id="IPR036271">
    <property type="entry name" value="Tet_transcr_reg_TetR-rel_C_sf"/>
</dbReference>
<protein>
    <recommendedName>
        <fullName evidence="3">HTH tetR-type domain-containing protein</fullName>
    </recommendedName>
</protein>
<dbReference type="InterPro" id="IPR009057">
    <property type="entry name" value="Homeodomain-like_sf"/>
</dbReference>
<evidence type="ECO:0000259" key="3">
    <source>
        <dbReference type="PROSITE" id="PS50977"/>
    </source>
</evidence>
<dbReference type="PROSITE" id="PS50977">
    <property type="entry name" value="HTH_TETR_2"/>
    <property type="match status" value="1"/>
</dbReference>
<evidence type="ECO:0000313" key="4">
    <source>
        <dbReference type="EMBL" id="GAA3239349.1"/>
    </source>
</evidence>
<evidence type="ECO:0000256" key="2">
    <source>
        <dbReference type="PROSITE-ProRule" id="PRU00335"/>
    </source>
</evidence>
<dbReference type="Gene3D" id="1.10.357.10">
    <property type="entry name" value="Tetracycline Repressor, domain 2"/>
    <property type="match status" value="1"/>
</dbReference>
<proteinExistence type="predicted"/>
<dbReference type="PANTHER" id="PTHR30055">
    <property type="entry name" value="HTH-TYPE TRANSCRIPTIONAL REGULATOR RUTR"/>
    <property type="match status" value="1"/>
</dbReference>
<evidence type="ECO:0000313" key="5">
    <source>
        <dbReference type="Proteomes" id="UP001501237"/>
    </source>
</evidence>
<dbReference type="EMBL" id="BAAAUV010000038">
    <property type="protein sequence ID" value="GAA3239349.1"/>
    <property type="molecule type" value="Genomic_DNA"/>
</dbReference>
<dbReference type="PANTHER" id="PTHR30055:SF229">
    <property type="entry name" value="HTH-TYPE TRANSCRIPTIONAL REPRESSOR RV1474C"/>
    <property type="match status" value="1"/>
</dbReference>
<feature type="DNA-binding region" description="H-T-H motif" evidence="2">
    <location>
        <begin position="45"/>
        <end position="64"/>
    </location>
</feature>
<evidence type="ECO:0000256" key="1">
    <source>
        <dbReference type="ARBA" id="ARBA00023125"/>
    </source>
</evidence>
<dbReference type="SUPFAM" id="SSF46689">
    <property type="entry name" value="Homeodomain-like"/>
    <property type="match status" value="1"/>
</dbReference>